<evidence type="ECO:0000313" key="3">
    <source>
        <dbReference type="Proteomes" id="UP000091857"/>
    </source>
</evidence>
<proteinExistence type="predicted"/>
<dbReference type="EMBL" id="CM004395">
    <property type="protein sequence ID" value="OAY41902.1"/>
    <property type="molecule type" value="Genomic_DNA"/>
</dbReference>
<protein>
    <submittedName>
        <fullName evidence="2">Uncharacterized protein</fullName>
    </submittedName>
</protein>
<keyword evidence="3" id="KW-1185">Reference proteome</keyword>
<feature type="chain" id="PRO_5011914146" evidence="1">
    <location>
        <begin position="23"/>
        <end position="61"/>
    </location>
</feature>
<organism evidence="2 3">
    <name type="scientific">Manihot esculenta</name>
    <name type="common">Cassava</name>
    <name type="synonym">Jatropha manihot</name>
    <dbReference type="NCBI Taxonomy" id="3983"/>
    <lineage>
        <taxon>Eukaryota</taxon>
        <taxon>Viridiplantae</taxon>
        <taxon>Streptophyta</taxon>
        <taxon>Embryophyta</taxon>
        <taxon>Tracheophyta</taxon>
        <taxon>Spermatophyta</taxon>
        <taxon>Magnoliopsida</taxon>
        <taxon>eudicotyledons</taxon>
        <taxon>Gunneridae</taxon>
        <taxon>Pentapetalae</taxon>
        <taxon>rosids</taxon>
        <taxon>fabids</taxon>
        <taxon>Malpighiales</taxon>
        <taxon>Euphorbiaceae</taxon>
        <taxon>Crotonoideae</taxon>
        <taxon>Manihoteae</taxon>
        <taxon>Manihot</taxon>
    </lineage>
</organism>
<dbReference type="Gramene" id="Manes.09G138300.5.v8.1">
    <property type="protein sequence ID" value="Manes.09G138300.5.v8.1.CDS"/>
    <property type="gene ID" value="Manes.09G138300.v8.1"/>
</dbReference>
<dbReference type="Proteomes" id="UP000091857">
    <property type="component" value="Chromosome 9"/>
</dbReference>
<name>A0A251K7W0_MANES</name>
<sequence>MPLNFSITAFCILLNLKALTRRGEHCCLNHGFTCNREHHFLFYVCPGLEFLGLSINWDFIF</sequence>
<dbReference type="EMBL" id="CM004395">
    <property type="protein sequence ID" value="OAY41901.1"/>
    <property type="molecule type" value="Genomic_DNA"/>
</dbReference>
<accession>A0A251K7W0</accession>
<keyword evidence="1" id="KW-0732">Signal</keyword>
<dbReference type="AlphaFoldDB" id="A0A251K7W0"/>
<evidence type="ECO:0000256" key="1">
    <source>
        <dbReference type="SAM" id="SignalP"/>
    </source>
</evidence>
<dbReference type="Gramene" id="Manes.09G138300.4.v8.1">
    <property type="protein sequence ID" value="Manes.09G138300.4.v8.1.CDS"/>
    <property type="gene ID" value="Manes.09G138300.v8.1"/>
</dbReference>
<evidence type="ECO:0000313" key="2">
    <source>
        <dbReference type="EMBL" id="OAY41901.1"/>
    </source>
</evidence>
<gene>
    <name evidence="2" type="ORF">MANES_09G138300</name>
</gene>
<feature type="signal peptide" evidence="1">
    <location>
        <begin position="1"/>
        <end position="22"/>
    </location>
</feature>
<reference evidence="2 3" key="1">
    <citation type="submission" date="2016-02" db="EMBL/GenBank/DDBJ databases">
        <title>WGS assembly of Manihot esculenta.</title>
        <authorList>
            <person name="Bredeson J.V."/>
            <person name="Prochnik S.E."/>
            <person name="Lyons J.B."/>
            <person name="Schmutz J."/>
            <person name="Grimwood J."/>
            <person name="Vrebalov J."/>
            <person name="Bart R.S."/>
            <person name="Amuge T."/>
            <person name="Ferguson M.E."/>
            <person name="Green R."/>
            <person name="Putnam N."/>
            <person name="Stites J."/>
            <person name="Rounsley S."/>
            <person name="Rokhsar D.S."/>
        </authorList>
    </citation>
    <scope>NUCLEOTIDE SEQUENCE [LARGE SCALE GENOMIC DNA]</scope>
    <source>
        <strain evidence="3">cv. AM560-2</strain>
        <tissue evidence="2">Leaf</tissue>
    </source>
</reference>